<dbReference type="InterPro" id="IPR036271">
    <property type="entry name" value="Tet_transcr_reg_TetR-rel_C_sf"/>
</dbReference>
<dbReference type="Gene3D" id="1.10.357.10">
    <property type="entry name" value="Tetracycline Repressor, domain 2"/>
    <property type="match status" value="1"/>
</dbReference>
<dbReference type="InterPro" id="IPR009057">
    <property type="entry name" value="Homeodomain-like_sf"/>
</dbReference>
<name>A0A074JVA6_9RHOB</name>
<evidence type="ECO:0000256" key="3">
    <source>
        <dbReference type="ARBA" id="ARBA00023163"/>
    </source>
</evidence>
<dbReference type="InterPro" id="IPR001647">
    <property type="entry name" value="HTH_TetR"/>
</dbReference>
<evidence type="ECO:0000256" key="2">
    <source>
        <dbReference type="ARBA" id="ARBA00023125"/>
    </source>
</evidence>
<sequence>MEKQNDTRSQILTTGRRLTAKQGYTGVGLSTLLKEAGIPKGSFYHYFASKEAYGCALLSEFMTEYSLRLNASLTHPDMDARSRFLTYFEGWREKQLSPNLEDRCLVVKLSAEVADLSENMSSILQKGVSDIIAHLAQTLEQGEDEGTIASLKDPRALAEMIYHMWLGASLVASISHSDGALNSAMDATRALVPAP</sequence>
<dbReference type="PROSITE" id="PS50977">
    <property type="entry name" value="HTH_TETR_2"/>
    <property type="match status" value="1"/>
</dbReference>
<comment type="caution">
    <text evidence="6">The sequence shown here is derived from an EMBL/GenBank/DDBJ whole genome shotgun (WGS) entry which is preliminary data.</text>
</comment>
<keyword evidence="2 4" id="KW-0238">DNA-binding</keyword>
<evidence type="ECO:0000313" key="6">
    <source>
        <dbReference type="EMBL" id="KEO53267.1"/>
    </source>
</evidence>
<dbReference type="Pfam" id="PF16925">
    <property type="entry name" value="TetR_C_13"/>
    <property type="match status" value="1"/>
</dbReference>
<accession>A0A074JVA6</accession>
<feature type="domain" description="HTH tetR-type" evidence="5">
    <location>
        <begin position="5"/>
        <end position="65"/>
    </location>
</feature>
<organism evidence="6 7">
    <name type="scientific">Thioclava indica</name>
    <dbReference type="NCBI Taxonomy" id="1353528"/>
    <lineage>
        <taxon>Bacteria</taxon>
        <taxon>Pseudomonadati</taxon>
        <taxon>Pseudomonadota</taxon>
        <taxon>Alphaproteobacteria</taxon>
        <taxon>Rhodobacterales</taxon>
        <taxon>Paracoccaceae</taxon>
        <taxon>Thioclava</taxon>
    </lineage>
</organism>
<dbReference type="eggNOG" id="COG1309">
    <property type="taxonomic scope" value="Bacteria"/>
</dbReference>
<dbReference type="InterPro" id="IPR011075">
    <property type="entry name" value="TetR_C"/>
</dbReference>
<keyword evidence="7" id="KW-1185">Reference proteome</keyword>
<keyword evidence="1" id="KW-0805">Transcription regulation</keyword>
<dbReference type="RefSeq" id="WP_038133081.1">
    <property type="nucleotide sequence ID" value="NZ_AUNB01000073.1"/>
</dbReference>
<dbReference type="Proteomes" id="UP000027471">
    <property type="component" value="Unassembled WGS sequence"/>
</dbReference>
<keyword evidence="3" id="KW-0804">Transcription</keyword>
<dbReference type="OrthoDB" id="9811084at2"/>
<evidence type="ECO:0000259" key="5">
    <source>
        <dbReference type="PROSITE" id="PS50977"/>
    </source>
</evidence>
<protein>
    <submittedName>
        <fullName evidence="6">TetR family transcriptional regulator</fullName>
    </submittedName>
</protein>
<dbReference type="EMBL" id="AUNB01000073">
    <property type="protein sequence ID" value="KEO53267.1"/>
    <property type="molecule type" value="Genomic_DNA"/>
</dbReference>
<dbReference type="PANTHER" id="PTHR47506:SF6">
    <property type="entry name" value="HTH-TYPE TRANSCRIPTIONAL REPRESSOR NEMR"/>
    <property type="match status" value="1"/>
</dbReference>
<dbReference type="PANTHER" id="PTHR47506">
    <property type="entry name" value="TRANSCRIPTIONAL REGULATORY PROTEIN"/>
    <property type="match status" value="1"/>
</dbReference>
<evidence type="ECO:0000256" key="1">
    <source>
        <dbReference type="ARBA" id="ARBA00023015"/>
    </source>
</evidence>
<dbReference type="STRING" id="1353528.DT23_07930"/>
<dbReference type="GO" id="GO:0003677">
    <property type="term" value="F:DNA binding"/>
    <property type="evidence" value="ECO:0007669"/>
    <property type="project" value="UniProtKB-UniRule"/>
</dbReference>
<dbReference type="SUPFAM" id="SSF46689">
    <property type="entry name" value="Homeodomain-like"/>
    <property type="match status" value="1"/>
</dbReference>
<feature type="DNA-binding region" description="H-T-H motif" evidence="4">
    <location>
        <begin position="28"/>
        <end position="47"/>
    </location>
</feature>
<dbReference type="PRINTS" id="PR00455">
    <property type="entry name" value="HTHTETR"/>
</dbReference>
<proteinExistence type="predicted"/>
<dbReference type="Pfam" id="PF00440">
    <property type="entry name" value="TetR_N"/>
    <property type="match status" value="1"/>
</dbReference>
<dbReference type="AlphaFoldDB" id="A0A074JVA6"/>
<evidence type="ECO:0000256" key="4">
    <source>
        <dbReference type="PROSITE-ProRule" id="PRU00335"/>
    </source>
</evidence>
<reference evidence="6 7" key="1">
    <citation type="journal article" date="2015" name="Antonie Van Leeuwenhoek">
        <title>Thioclava indica sp. nov., isolated from surface seawater of the Indian Ocean.</title>
        <authorList>
            <person name="Liu Y."/>
            <person name="Lai Q."/>
            <person name="Du J."/>
            <person name="Xu H."/>
            <person name="Jiang L."/>
            <person name="Shao Z."/>
        </authorList>
    </citation>
    <scope>NUCLEOTIDE SEQUENCE [LARGE SCALE GENOMIC DNA]</scope>
    <source>
        <strain evidence="6 7">DT23-4</strain>
    </source>
</reference>
<dbReference type="SUPFAM" id="SSF48498">
    <property type="entry name" value="Tetracyclin repressor-like, C-terminal domain"/>
    <property type="match status" value="1"/>
</dbReference>
<gene>
    <name evidence="6" type="ORF">DT23_07930</name>
</gene>
<evidence type="ECO:0000313" key="7">
    <source>
        <dbReference type="Proteomes" id="UP000027471"/>
    </source>
</evidence>